<dbReference type="PANTHER" id="PTHR32196">
    <property type="entry name" value="ABC TRANSPORTER PERMEASE PROTEIN YPHD-RELATED-RELATED"/>
    <property type="match status" value="1"/>
</dbReference>
<feature type="transmembrane region" description="Helical" evidence="6">
    <location>
        <begin position="16"/>
        <end position="37"/>
    </location>
</feature>
<dbReference type="GO" id="GO:0022857">
    <property type="term" value="F:transmembrane transporter activity"/>
    <property type="evidence" value="ECO:0007669"/>
    <property type="project" value="InterPro"/>
</dbReference>
<name>A0A173ZH63_9FIRM</name>
<dbReference type="OrthoDB" id="9789111at2"/>
<evidence type="ECO:0000256" key="1">
    <source>
        <dbReference type="ARBA" id="ARBA00004651"/>
    </source>
</evidence>
<dbReference type="Proteomes" id="UP000283928">
    <property type="component" value="Unassembled WGS sequence"/>
</dbReference>
<evidence type="ECO:0000313" key="13">
    <source>
        <dbReference type="Proteomes" id="UP000095413"/>
    </source>
</evidence>
<keyword evidence="4 6" id="KW-1133">Transmembrane helix</keyword>
<keyword evidence="5 6" id="KW-0472">Membrane</keyword>
<dbReference type="Proteomes" id="UP000285839">
    <property type="component" value="Unassembled WGS sequence"/>
</dbReference>
<evidence type="ECO:0000313" key="7">
    <source>
        <dbReference type="EMBL" id="CUN74970.1"/>
    </source>
</evidence>
<evidence type="ECO:0000256" key="6">
    <source>
        <dbReference type="SAM" id="Phobius"/>
    </source>
</evidence>
<proteinExistence type="predicted"/>
<evidence type="ECO:0000256" key="3">
    <source>
        <dbReference type="ARBA" id="ARBA00022692"/>
    </source>
</evidence>
<evidence type="ECO:0000256" key="2">
    <source>
        <dbReference type="ARBA" id="ARBA00022475"/>
    </source>
</evidence>
<keyword evidence="3 6" id="KW-0812">Transmembrane</keyword>
<dbReference type="RefSeq" id="WP_005427626.1">
    <property type="nucleotide sequence ID" value="NZ_CAXSOH010000009.1"/>
</dbReference>
<sequence>MEKKSVMKKITGSREALLAVVLIVLFVIITAINPSFLTPKSLMDMLKNNAVTMVMSLGMLCVMLVGGIDISIMSTLALSGMSIGMLLKYEHISSTFLAFVIAIAIGIVCGAVVGLIISRADVPPIIATMGFMYIYRALGYQVSHGGEWASAAALGNFKNFATTKFLGLNAVIWVIIVCYVFFFWFMKWTRTGRMIYAVGSNPSAAEVSGINVKNIKLLVYTIMGLLAGLGGALQVSVYASAMPDMQYGGEMDVIAACVIGGVSMNGGRGTVIGALLGSLILATIAKALPLIPFFNQLWLNTIKGIIILVVVVMNVILQRIADKNALKGREM</sequence>
<evidence type="ECO:0000256" key="4">
    <source>
        <dbReference type="ARBA" id="ARBA00022989"/>
    </source>
</evidence>
<comment type="subcellular location">
    <subcellularLocation>
        <location evidence="1">Cell membrane</location>
        <topology evidence="1">Multi-pass membrane protein</topology>
    </subcellularLocation>
</comment>
<reference evidence="12 13" key="1">
    <citation type="submission" date="2015-09" db="EMBL/GenBank/DDBJ databases">
        <authorList>
            <consortium name="Pathogen Informatics"/>
        </authorList>
    </citation>
    <scope>NUCLEOTIDE SEQUENCE [LARGE SCALE GENOMIC DNA]</scope>
    <source>
        <strain evidence="7 12">2789STDY5608837</strain>
        <strain evidence="8 13">2789STDY5834921</strain>
    </source>
</reference>
<feature type="transmembrane region" description="Helical" evidence="6">
    <location>
        <begin position="271"/>
        <end position="291"/>
    </location>
</feature>
<accession>A0A173ZH63</accession>
<dbReference type="InterPro" id="IPR001851">
    <property type="entry name" value="ABC_transp_permease"/>
</dbReference>
<dbReference type="EMBL" id="QSUZ01000005">
    <property type="protein sequence ID" value="RGN88642.1"/>
    <property type="molecule type" value="Genomic_DNA"/>
</dbReference>
<dbReference type="Proteomes" id="UP000261105">
    <property type="component" value="Unassembled WGS sequence"/>
</dbReference>
<dbReference type="Proteomes" id="UP000095409">
    <property type="component" value="Unassembled WGS sequence"/>
</dbReference>
<dbReference type="GO" id="GO:0005886">
    <property type="term" value="C:plasma membrane"/>
    <property type="evidence" value="ECO:0007669"/>
    <property type="project" value="UniProtKB-SubCell"/>
</dbReference>
<protein>
    <submittedName>
        <fullName evidence="9">ABC transporter permease</fullName>
    </submittedName>
    <submittedName>
        <fullName evidence="7">Ribose transport system permease protein rbsC</fullName>
    </submittedName>
</protein>
<dbReference type="EMBL" id="QRUH01000001">
    <property type="protein sequence ID" value="RGR51101.1"/>
    <property type="molecule type" value="Genomic_DNA"/>
</dbReference>
<feature type="transmembrane region" description="Helical" evidence="6">
    <location>
        <begin position="217"/>
        <end position="239"/>
    </location>
</feature>
<dbReference type="EMBL" id="CYZD01000003">
    <property type="protein sequence ID" value="CUN74970.1"/>
    <property type="molecule type" value="Genomic_DNA"/>
</dbReference>
<evidence type="ECO:0000313" key="15">
    <source>
        <dbReference type="Proteomes" id="UP000283928"/>
    </source>
</evidence>
<dbReference type="PANTHER" id="PTHR32196:SF72">
    <property type="entry name" value="RIBOSE IMPORT PERMEASE PROTEIN RBSC"/>
    <property type="match status" value="1"/>
</dbReference>
<feature type="transmembrane region" description="Helical" evidence="6">
    <location>
        <begin position="96"/>
        <end position="117"/>
    </location>
</feature>
<keyword evidence="2" id="KW-1003">Cell membrane</keyword>
<evidence type="ECO:0000313" key="11">
    <source>
        <dbReference type="EMBL" id="RHE70395.1"/>
    </source>
</evidence>
<feature type="transmembrane region" description="Helical" evidence="6">
    <location>
        <begin position="165"/>
        <end position="185"/>
    </location>
</feature>
<evidence type="ECO:0000313" key="9">
    <source>
        <dbReference type="EMBL" id="RGN88642.1"/>
    </source>
</evidence>
<evidence type="ECO:0000313" key="8">
    <source>
        <dbReference type="EMBL" id="CUP51975.1"/>
    </source>
</evidence>
<evidence type="ECO:0000313" key="10">
    <source>
        <dbReference type="EMBL" id="RGR51101.1"/>
    </source>
</evidence>
<dbReference type="AlphaFoldDB" id="A0A173ZH63"/>
<feature type="transmembrane region" description="Helical" evidence="6">
    <location>
        <begin position="57"/>
        <end position="84"/>
    </location>
</feature>
<dbReference type="Proteomes" id="UP000095413">
    <property type="component" value="Unassembled WGS sequence"/>
</dbReference>
<evidence type="ECO:0000313" key="16">
    <source>
        <dbReference type="Proteomes" id="UP000285839"/>
    </source>
</evidence>
<evidence type="ECO:0000256" key="5">
    <source>
        <dbReference type="ARBA" id="ARBA00023136"/>
    </source>
</evidence>
<dbReference type="EMBL" id="CZBA01000008">
    <property type="protein sequence ID" value="CUP51975.1"/>
    <property type="molecule type" value="Genomic_DNA"/>
</dbReference>
<feature type="transmembrane region" description="Helical" evidence="6">
    <location>
        <begin position="297"/>
        <end position="317"/>
    </location>
</feature>
<dbReference type="Pfam" id="PF02653">
    <property type="entry name" value="BPD_transp_2"/>
    <property type="match status" value="1"/>
</dbReference>
<gene>
    <name evidence="7" type="primary">rbsC_2</name>
    <name evidence="8" type="synonym">rbsC_5</name>
    <name evidence="11" type="ORF">DW723_15300</name>
    <name evidence="10" type="ORF">DWY46_00370</name>
    <name evidence="9" type="ORF">DXB38_06180</name>
    <name evidence="7" type="ORF">ERS852394_00822</name>
    <name evidence="8" type="ORF">ERS852533_01620</name>
</gene>
<evidence type="ECO:0000313" key="12">
    <source>
        <dbReference type="Proteomes" id="UP000095409"/>
    </source>
</evidence>
<reference evidence="14 15" key="2">
    <citation type="submission" date="2018-08" db="EMBL/GenBank/DDBJ databases">
        <title>A genome reference for cultivated species of the human gut microbiota.</title>
        <authorList>
            <person name="Zou Y."/>
            <person name="Xue W."/>
            <person name="Luo G."/>
        </authorList>
    </citation>
    <scope>NUCLEOTIDE SEQUENCE [LARGE SCALE GENOMIC DNA]</scope>
    <source>
        <strain evidence="10 16">AF25-21</strain>
        <strain evidence="11 15">AM27-32LB</strain>
        <strain evidence="9 14">OM03-6</strain>
    </source>
</reference>
<dbReference type="GeneID" id="79805028"/>
<dbReference type="EMBL" id="QSKO01000031">
    <property type="protein sequence ID" value="RHE70395.1"/>
    <property type="molecule type" value="Genomic_DNA"/>
</dbReference>
<organism evidence="7 12">
    <name type="scientific">Blautia obeum</name>
    <dbReference type="NCBI Taxonomy" id="40520"/>
    <lineage>
        <taxon>Bacteria</taxon>
        <taxon>Bacillati</taxon>
        <taxon>Bacillota</taxon>
        <taxon>Clostridia</taxon>
        <taxon>Lachnospirales</taxon>
        <taxon>Lachnospiraceae</taxon>
        <taxon>Blautia</taxon>
    </lineage>
</organism>
<dbReference type="CDD" id="cd06579">
    <property type="entry name" value="TM_PBP1_transp_AraH_like"/>
    <property type="match status" value="1"/>
</dbReference>
<evidence type="ECO:0000313" key="14">
    <source>
        <dbReference type="Proteomes" id="UP000261105"/>
    </source>
</evidence>